<feature type="compositionally biased region" description="Low complexity" evidence="1">
    <location>
        <begin position="329"/>
        <end position="341"/>
    </location>
</feature>
<evidence type="ECO:0000313" key="4">
    <source>
        <dbReference type="Proteomes" id="UP001281003"/>
    </source>
</evidence>
<feature type="non-terminal residue" evidence="3">
    <location>
        <position position="416"/>
    </location>
</feature>
<dbReference type="Proteomes" id="UP001281003">
    <property type="component" value="Unassembled WGS sequence"/>
</dbReference>
<dbReference type="Pfam" id="PF21762">
    <property type="entry name" value="DEDDh_C"/>
    <property type="match status" value="1"/>
</dbReference>
<feature type="domain" description="Gfd2/YDR514C-like C-terminal" evidence="2">
    <location>
        <begin position="23"/>
        <end position="249"/>
    </location>
</feature>
<organism evidence="3 4">
    <name type="scientific">Sordaria brevicollis</name>
    <dbReference type="NCBI Taxonomy" id="83679"/>
    <lineage>
        <taxon>Eukaryota</taxon>
        <taxon>Fungi</taxon>
        <taxon>Dikarya</taxon>
        <taxon>Ascomycota</taxon>
        <taxon>Pezizomycotina</taxon>
        <taxon>Sordariomycetes</taxon>
        <taxon>Sordariomycetidae</taxon>
        <taxon>Sordariales</taxon>
        <taxon>Sordariaceae</taxon>
        <taxon>Sordaria</taxon>
    </lineage>
</organism>
<evidence type="ECO:0000256" key="1">
    <source>
        <dbReference type="SAM" id="MobiDB-lite"/>
    </source>
</evidence>
<feature type="region of interest" description="Disordered" evidence="1">
    <location>
        <begin position="294"/>
        <end position="380"/>
    </location>
</feature>
<feature type="non-terminal residue" evidence="3">
    <location>
        <position position="1"/>
    </location>
</feature>
<reference evidence="3" key="1">
    <citation type="journal article" date="2023" name="Mol. Phylogenet. Evol.">
        <title>Genome-scale phylogeny and comparative genomics of the fungal order Sordariales.</title>
        <authorList>
            <person name="Hensen N."/>
            <person name="Bonometti L."/>
            <person name="Westerberg I."/>
            <person name="Brannstrom I.O."/>
            <person name="Guillou S."/>
            <person name="Cros-Aarteil S."/>
            <person name="Calhoun S."/>
            <person name="Haridas S."/>
            <person name="Kuo A."/>
            <person name="Mondo S."/>
            <person name="Pangilinan J."/>
            <person name="Riley R."/>
            <person name="LaButti K."/>
            <person name="Andreopoulos B."/>
            <person name="Lipzen A."/>
            <person name="Chen C."/>
            <person name="Yan M."/>
            <person name="Daum C."/>
            <person name="Ng V."/>
            <person name="Clum A."/>
            <person name="Steindorff A."/>
            <person name="Ohm R.A."/>
            <person name="Martin F."/>
            <person name="Silar P."/>
            <person name="Natvig D.O."/>
            <person name="Lalanne C."/>
            <person name="Gautier V."/>
            <person name="Ament-Velasquez S.L."/>
            <person name="Kruys A."/>
            <person name="Hutchinson M.I."/>
            <person name="Powell A.J."/>
            <person name="Barry K."/>
            <person name="Miller A.N."/>
            <person name="Grigoriev I.V."/>
            <person name="Debuchy R."/>
            <person name="Gladieux P."/>
            <person name="Hiltunen Thoren M."/>
            <person name="Johannesson H."/>
        </authorList>
    </citation>
    <scope>NUCLEOTIDE SEQUENCE</scope>
    <source>
        <strain evidence="3">FGSC 1904</strain>
    </source>
</reference>
<evidence type="ECO:0000313" key="3">
    <source>
        <dbReference type="EMBL" id="KAK3399740.1"/>
    </source>
</evidence>
<feature type="compositionally biased region" description="Polar residues" evidence="1">
    <location>
        <begin position="299"/>
        <end position="328"/>
    </location>
</feature>
<proteinExistence type="predicted"/>
<keyword evidence="4" id="KW-1185">Reference proteome</keyword>
<dbReference type="AlphaFoldDB" id="A0AAE0PGX9"/>
<accession>A0AAE0PGX9</accession>
<protein>
    <recommendedName>
        <fullName evidence="2">Gfd2/YDR514C-like C-terminal domain-containing protein</fullName>
    </recommendedName>
</protein>
<dbReference type="EMBL" id="JAUTDP010000004">
    <property type="protein sequence ID" value="KAK3399740.1"/>
    <property type="molecule type" value="Genomic_DNA"/>
</dbReference>
<dbReference type="InterPro" id="IPR048519">
    <property type="entry name" value="Gfd2/YDR514C-like_C"/>
</dbReference>
<gene>
    <name evidence="3" type="ORF">B0T20DRAFT_495867</name>
</gene>
<reference evidence="3" key="2">
    <citation type="submission" date="2023-07" db="EMBL/GenBank/DDBJ databases">
        <authorList>
            <consortium name="Lawrence Berkeley National Laboratory"/>
            <person name="Haridas S."/>
            <person name="Hensen N."/>
            <person name="Bonometti L."/>
            <person name="Westerberg I."/>
            <person name="Brannstrom I.O."/>
            <person name="Guillou S."/>
            <person name="Cros-Aarteil S."/>
            <person name="Calhoun S."/>
            <person name="Kuo A."/>
            <person name="Mondo S."/>
            <person name="Pangilinan J."/>
            <person name="Riley R."/>
            <person name="LaButti K."/>
            <person name="Andreopoulos B."/>
            <person name="Lipzen A."/>
            <person name="Chen C."/>
            <person name="Yanf M."/>
            <person name="Daum C."/>
            <person name="Ng V."/>
            <person name="Clum A."/>
            <person name="Steindorff A."/>
            <person name="Ohm R."/>
            <person name="Martin F."/>
            <person name="Silar P."/>
            <person name="Natvig D."/>
            <person name="Lalanne C."/>
            <person name="Gautier V."/>
            <person name="Ament-velasquez S.L."/>
            <person name="Kruys A."/>
            <person name="Hutchinson M.I."/>
            <person name="Powell A.J."/>
            <person name="Barry K."/>
            <person name="Miller A.N."/>
            <person name="Grigoriev I.V."/>
            <person name="Debuchy R."/>
            <person name="Gladieux P."/>
            <person name="Thoren M.H."/>
            <person name="Johannesson H."/>
        </authorList>
    </citation>
    <scope>NUCLEOTIDE SEQUENCE</scope>
    <source>
        <strain evidence="3">FGSC 1904</strain>
    </source>
</reference>
<feature type="compositionally biased region" description="Basic and acidic residues" evidence="1">
    <location>
        <begin position="361"/>
        <end position="374"/>
    </location>
</feature>
<feature type="compositionally biased region" description="Polar residues" evidence="1">
    <location>
        <begin position="350"/>
        <end position="360"/>
    </location>
</feature>
<sequence>APPFVFDYEGLQNFHQKMKDTILVAIDLEAVDHLSKPKGQPQPTSYEKLSEVGMATFDPRQSSNSLGTLTSTSEVVAKLSSLIKAYHTIRDKYANYTEETCPAFYHKKFPKTQSCQHSARPYHCAFARSVIDMRDQALKNVADVIKSLCLQSRTSEEIQRGDERQVCILYWAAGMEESVFGSAGINLADCGKGVTVWDFQLWSVFQIRFSRPQTKGEAVFASLGALGRGEYNLHNATNDCVAQVIAFLRVVHMQESEWATWFDRRLDLAPLCLDWIDPSILKDNFSMRPLSLHGPTPIMASQQLNNTTDTSQPRESINRGTNMNTQPPLTNTLQQNSSSSQGVNRRPAGASTNEQHPTTSESKEGKNAKGKDNENIPAANVETSVEGWWAAYEASKQKVQSAMAAYMKPTTTAGPS</sequence>
<name>A0AAE0PGX9_SORBR</name>
<evidence type="ECO:0000259" key="2">
    <source>
        <dbReference type="Pfam" id="PF21762"/>
    </source>
</evidence>
<comment type="caution">
    <text evidence="3">The sequence shown here is derived from an EMBL/GenBank/DDBJ whole genome shotgun (WGS) entry which is preliminary data.</text>
</comment>